<keyword evidence="3" id="KW-1185">Reference proteome</keyword>
<evidence type="ECO:0000256" key="1">
    <source>
        <dbReference type="SAM" id="MobiDB-lite"/>
    </source>
</evidence>
<dbReference type="EMBL" id="RRYP01030979">
    <property type="protein sequence ID" value="TNV71044.1"/>
    <property type="molecule type" value="Genomic_DNA"/>
</dbReference>
<organism evidence="2 3">
    <name type="scientific">Halteria grandinella</name>
    <dbReference type="NCBI Taxonomy" id="5974"/>
    <lineage>
        <taxon>Eukaryota</taxon>
        <taxon>Sar</taxon>
        <taxon>Alveolata</taxon>
        <taxon>Ciliophora</taxon>
        <taxon>Intramacronucleata</taxon>
        <taxon>Spirotrichea</taxon>
        <taxon>Stichotrichia</taxon>
        <taxon>Sporadotrichida</taxon>
        <taxon>Halteriidae</taxon>
        <taxon>Halteria</taxon>
    </lineage>
</organism>
<name>A0A8J8SUD0_HALGN</name>
<proteinExistence type="predicted"/>
<sequence length="252" mass="27894">MQLTYNRHISQQAIWSSSQQPRTQIQLKRPSTQGGSSMARNSNGNANSLNRMSSNIVASKLSTRDQHRIEAWNKIGEANTANAGQGKDLIGSPSHGAIHSSDLRTQAHQSSKPPIFASRKPNSNQVQQARPFTAANQAWGGAHYSSQSNQEEGTASNIANLVNATKKLKYMLGLEQIRQSQEEYYGMADEAQQRPLASSKSKERFFQRMGNKPFKIIISNGPSIEQAVYPEQALNAPNIEQDQKIGYVKQQL</sequence>
<reference evidence="2" key="1">
    <citation type="submission" date="2019-06" db="EMBL/GenBank/DDBJ databases">
        <authorList>
            <person name="Zheng W."/>
        </authorList>
    </citation>
    <scope>NUCLEOTIDE SEQUENCE</scope>
    <source>
        <strain evidence="2">QDHG01</strain>
    </source>
</reference>
<feature type="compositionally biased region" description="Polar residues" evidence="1">
    <location>
        <begin position="21"/>
        <end position="51"/>
    </location>
</feature>
<dbReference type="Proteomes" id="UP000785679">
    <property type="component" value="Unassembled WGS sequence"/>
</dbReference>
<feature type="region of interest" description="Disordered" evidence="1">
    <location>
        <begin position="81"/>
        <end position="127"/>
    </location>
</feature>
<gene>
    <name evidence="2" type="ORF">FGO68_gene7896</name>
</gene>
<dbReference type="AlphaFoldDB" id="A0A8J8SUD0"/>
<feature type="compositionally biased region" description="Low complexity" evidence="1">
    <location>
        <begin position="9"/>
        <end position="20"/>
    </location>
</feature>
<accession>A0A8J8SUD0</accession>
<protein>
    <submittedName>
        <fullName evidence="2">Uncharacterized protein</fullName>
    </submittedName>
</protein>
<comment type="caution">
    <text evidence="2">The sequence shown here is derived from an EMBL/GenBank/DDBJ whole genome shotgun (WGS) entry which is preliminary data.</text>
</comment>
<evidence type="ECO:0000313" key="2">
    <source>
        <dbReference type="EMBL" id="TNV71044.1"/>
    </source>
</evidence>
<feature type="region of interest" description="Disordered" evidence="1">
    <location>
        <begin position="1"/>
        <end position="51"/>
    </location>
</feature>
<evidence type="ECO:0000313" key="3">
    <source>
        <dbReference type="Proteomes" id="UP000785679"/>
    </source>
</evidence>
<feature type="compositionally biased region" description="Polar residues" evidence="1">
    <location>
        <begin position="103"/>
        <end position="112"/>
    </location>
</feature>